<reference evidence="3 4" key="1">
    <citation type="submission" date="2015-04" db="EMBL/GenBank/DDBJ databases">
        <authorList>
            <person name="Syromyatnikov M.Y."/>
            <person name="Popov V.N."/>
        </authorList>
    </citation>
    <scope>NUCLEOTIDE SEQUENCE [LARGE SCALE GENOMIC DNA]</scope>
</reference>
<evidence type="ECO:0000256" key="1">
    <source>
        <dbReference type="SAM" id="MobiDB-lite"/>
    </source>
</evidence>
<name>A0A1J1J7F7_9DIPT</name>
<dbReference type="Proteomes" id="UP000183832">
    <property type="component" value="Unassembled WGS sequence"/>
</dbReference>
<organism evidence="3 4">
    <name type="scientific">Clunio marinus</name>
    <dbReference type="NCBI Taxonomy" id="568069"/>
    <lineage>
        <taxon>Eukaryota</taxon>
        <taxon>Metazoa</taxon>
        <taxon>Ecdysozoa</taxon>
        <taxon>Arthropoda</taxon>
        <taxon>Hexapoda</taxon>
        <taxon>Insecta</taxon>
        <taxon>Pterygota</taxon>
        <taxon>Neoptera</taxon>
        <taxon>Endopterygota</taxon>
        <taxon>Diptera</taxon>
        <taxon>Nematocera</taxon>
        <taxon>Chironomoidea</taxon>
        <taxon>Chironomidae</taxon>
        <taxon>Clunio</taxon>
    </lineage>
</organism>
<evidence type="ECO:0000313" key="3">
    <source>
        <dbReference type="EMBL" id="CRL08331.1"/>
    </source>
</evidence>
<evidence type="ECO:0000256" key="2">
    <source>
        <dbReference type="SAM" id="SignalP"/>
    </source>
</evidence>
<dbReference type="AlphaFoldDB" id="A0A1J1J7F7"/>
<protein>
    <submittedName>
        <fullName evidence="3">CLUMA_CG021396, isoform A</fullName>
    </submittedName>
</protein>
<evidence type="ECO:0000313" key="4">
    <source>
        <dbReference type="Proteomes" id="UP000183832"/>
    </source>
</evidence>
<proteinExistence type="predicted"/>
<feature type="signal peptide" evidence="2">
    <location>
        <begin position="1"/>
        <end position="22"/>
    </location>
</feature>
<keyword evidence="4" id="KW-1185">Reference proteome</keyword>
<gene>
    <name evidence="3" type="ORF">CLUMA_CG021396</name>
</gene>
<feature type="chain" id="PRO_5012453044" evidence="2">
    <location>
        <begin position="23"/>
        <end position="146"/>
    </location>
</feature>
<dbReference type="EMBL" id="CVRI01000075">
    <property type="protein sequence ID" value="CRL08331.1"/>
    <property type="molecule type" value="Genomic_DNA"/>
</dbReference>
<keyword evidence="2" id="KW-0732">Signal</keyword>
<accession>A0A1J1J7F7</accession>
<feature type="region of interest" description="Disordered" evidence="1">
    <location>
        <begin position="122"/>
        <end position="146"/>
    </location>
</feature>
<sequence>MIKLNFFGFFFIAIIGLNNVAASSNGLFMSPPGPLSGLTCTYNGETFQNGVHVYENSFCSKYYCNNGVVEWYWDEDCDYHLQEAGIDVSKCTKTYTEGVCCPEYDCPQEAYPWYREEYSSEAPEEYSSSPPTPDSASKTLKCVTVQ</sequence>